<keyword evidence="5" id="KW-0539">Nucleus</keyword>
<evidence type="ECO:0000256" key="2">
    <source>
        <dbReference type="ARBA" id="ARBA00023015"/>
    </source>
</evidence>
<reference evidence="6 7" key="1">
    <citation type="journal article" date="2023" name="Plants (Basel)">
        <title>Bridging the Gap: Combining Genomics and Transcriptomics Approaches to Understand Stylosanthes scabra, an Orphan Legume from the Brazilian Caatinga.</title>
        <authorList>
            <person name="Ferreira-Neto J.R.C."/>
            <person name="da Silva M.D."/>
            <person name="Binneck E."/>
            <person name="de Melo N.F."/>
            <person name="da Silva R.H."/>
            <person name="de Melo A.L.T.M."/>
            <person name="Pandolfi V."/>
            <person name="Bustamante F.O."/>
            <person name="Brasileiro-Vidal A.C."/>
            <person name="Benko-Iseppon A.M."/>
        </authorList>
    </citation>
    <scope>NUCLEOTIDE SEQUENCE [LARGE SCALE GENOMIC DNA]</scope>
    <source>
        <tissue evidence="6">Leaves</tissue>
    </source>
</reference>
<keyword evidence="3" id="KW-0238">DNA-binding</keyword>
<gene>
    <name evidence="6" type="ORF">PIB30_029810</name>
</gene>
<sequence>MVNNCTSYPQNLKVIPVPYGSLDQHSSQLSQPLLGIPIVTTTKLTNVETKVQNFYHSDSRKDNPPPSRRLRLPMKFNIPNADGVFVVQKIVMDYHIEQLALNLPRQLLEVAFAHKPKYITVIDGNSWLFHIRLRTKHNNRKTTILGKGFKEYIIANNMRRGNVITMSFNPNYPDQLHCAVVAEA</sequence>
<keyword evidence="7" id="KW-1185">Reference proteome</keyword>
<dbReference type="Proteomes" id="UP001341840">
    <property type="component" value="Unassembled WGS sequence"/>
</dbReference>
<comment type="caution">
    <text evidence="6">The sequence shown here is derived from an EMBL/GenBank/DDBJ whole genome shotgun (WGS) entry which is preliminary data.</text>
</comment>
<evidence type="ECO:0000313" key="7">
    <source>
        <dbReference type="Proteomes" id="UP001341840"/>
    </source>
</evidence>
<dbReference type="EMBL" id="JASCZI010120951">
    <property type="protein sequence ID" value="MED6158122.1"/>
    <property type="molecule type" value="Genomic_DNA"/>
</dbReference>
<evidence type="ECO:0000256" key="5">
    <source>
        <dbReference type="ARBA" id="ARBA00023242"/>
    </source>
</evidence>
<accession>A0ABU6UA57</accession>
<name>A0ABU6UA57_9FABA</name>
<protein>
    <recommendedName>
        <fullName evidence="8">TF-B3 domain-containing protein</fullName>
    </recommendedName>
</protein>
<evidence type="ECO:0000256" key="3">
    <source>
        <dbReference type="ARBA" id="ARBA00023125"/>
    </source>
</evidence>
<proteinExistence type="predicted"/>
<organism evidence="6 7">
    <name type="scientific">Stylosanthes scabra</name>
    <dbReference type="NCBI Taxonomy" id="79078"/>
    <lineage>
        <taxon>Eukaryota</taxon>
        <taxon>Viridiplantae</taxon>
        <taxon>Streptophyta</taxon>
        <taxon>Embryophyta</taxon>
        <taxon>Tracheophyta</taxon>
        <taxon>Spermatophyta</taxon>
        <taxon>Magnoliopsida</taxon>
        <taxon>eudicotyledons</taxon>
        <taxon>Gunneridae</taxon>
        <taxon>Pentapetalae</taxon>
        <taxon>rosids</taxon>
        <taxon>fabids</taxon>
        <taxon>Fabales</taxon>
        <taxon>Fabaceae</taxon>
        <taxon>Papilionoideae</taxon>
        <taxon>50 kb inversion clade</taxon>
        <taxon>dalbergioids sensu lato</taxon>
        <taxon>Dalbergieae</taxon>
        <taxon>Pterocarpus clade</taxon>
        <taxon>Stylosanthes</taxon>
    </lineage>
</organism>
<evidence type="ECO:0008006" key="8">
    <source>
        <dbReference type="Google" id="ProtNLM"/>
    </source>
</evidence>
<evidence type="ECO:0000256" key="1">
    <source>
        <dbReference type="ARBA" id="ARBA00004123"/>
    </source>
</evidence>
<evidence type="ECO:0000256" key="4">
    <source>
        <dbReference type="ARBA" id="ARBA00023163"/>
    </source>
</evidence>
<comment type="subcellular location">
    <subcellularLocation>
        <location evidence="1">Nucleus</location>
    </subcellularLocation>
</comment>
<dbReference type="SUPFAM" id="SSF101936">
    <property type="entry name" value="DNA-binding pseudobarrel domain"/>
    <property type="match status" value="1"/>
</dbReference>
<dbReference type="InterPro" id="IPR015300">
    <property type="entry name" value="DNA-bd_pseudobarrel_sf"/>
</dbReference>
<evidence type="ECO:0000313" key="6">
    <source>
        <dbReference type="EMBL" id="MED6158122.1"/>
    </source>
</evidence>
<keyword evidence="4" id="KW-0804">Transcription</keyword>
<keyword evidence="2" id="KW-0805">Transcription regulation</keyword>